<keyword evidence="1" id="KW-1133">Transmembrane helix</keyword>
<protein>
    <recommendedName>
        <fullName evidence="4">PH domain-containing protein</fullName>
    </recommendedName>
</protein>
<name>A0ABT2G582_9BACT</name>
<evidence type="ECO:0000313" key="3">
    <source>
        <dbReference type="Proteomes" id="UP001206788"/>
    </source>
</evidence>
<comment type="caution">
    <text evidence="2">The sequence shown here is derived from an EMBL/GenBank/DDBJ whole genome shotgun (WGS) entry which is preliminary data.</text>
</comment>
<organism evidence="2 3">
    <name type="scientific">Algoriphagus limi</name>
    <dbReference type="NCBI Taxonomy" id="2975273"/>
    <lineage>
        <taxon>Bacteria</taxon>
        <taxon>Pseudomonadati</taxon>
        <taxon>Bacteroidota</taxon>
        <taxon>Cytophagia</taxon>
        <taxon>Cytophagales</taxon>
        <taxon>Cyclobacteriaceae</taxon>
        <taxon>Algoriphagus</taxon>
    </lineage>
</organism>
<dbReference type="Proteomes" id="UP001206788">
    <property type="component" value="Unassembled WGS sequence"/>
</dbReference>
<keyword evidence="3" id="KW-1185">Reference proteome</keyword>
<gene>
    <name evidence="2" type="ORF">NY014_08315</name>
</gene>
<reference evidence="2 3" key="1">
    <citation type="submission" date="2022-08" db="EMBL/GenBank/DDBJ databases">
        <title>Algoriphagus sp. CAU 1643 isolated from mud.</title>
        <authorList>
            <person name="Kim W."/>
        </authorList>
    </citation>
    <scope>NUCLEOTIDE SEQUENCE [LARGE SCALE GENOMIC DNA]</scope>
    <source>
        <strain evidence="2 3">CAU 1643</strain>
    </source>
</reference>
<dbReference type="EMBL" id="JANWGH010000001">
    <property type="protein sequence ID" value="MCS5490430.1"/>
    <property type="molecule type" value="Genomic_DNA"/>
</dbReference>
<feature type="transmembrane region" description="Helical" evidence="1">
    <location>
        <begin position="16"/>
        <end position="34"/>
    </location>
</feature>
<evidence type="ECO:0000313" key="2">
    <source>
        <dbReference type="EMBL" id="MCS5490430.1"/>
    </source>
</evidence>
<keyword evidence="1" id="KW-0812">Transmembrane</keyword>
<proteinExistence type="predicted"/>
<dbReference type="RefSeq" id="WP_259414100.1">
    <property type="nucleotide sequence ID" value="NZ_JANWGH010000001.1"/>
</dbReference>
<accession>A0ABT2G582</accession>
<sequence>MARQIYNESQTYRGTWLMYLLLMTEIPMLILVFVIMKTSKTDPNEIALATAIIIGVVGLTFFLLMNIRLDSRIDEIGIHYRYVPFINKWRTIPRSQIRNIEVISYSPITDFGGWGIKGNRSTKAYSIIGDKGMSIITDEKKKIMIGTQKAGELKAFLEYWQEDTSYE</sequence>
<evidence type="ECO:0008006" key="4">
    <source>
        <dbReference type="Google" id="ProtNLM"/>
    </source>
</evidence>
<evidence type="ECO:0000256" key="1">
    <source>
        <dbReference type="SAM" id="Phobius"/>
    </source>
</evidence>
<feature type="transmembrane region" description="Helical" evidence="1">
    <location>
        <begin position="46"/>
        <end position="65"/>
    </location>
</feature>
<keyword evidence="1" id="KW-0472">Membrane</keyword>